<dbReference type="PANTHER" id="PTHR41259">
    <property type="entry name" value="DOUBLE-STRAND BREAK REPAIR RAD50 ATPASE, PUTATIVE-RELATED"/>
    <property type="match status" value="1"/>
</dbReference>
<feature type="domain" description="YhaN AAA" evidence="3">
    <location>
        <begin position="1"/>
        <end position="206"/>
    </location>
</feature>
<feature type="coiled-coil region" evidence="1">
    <location>
        <begin position="506"/>
        <end position="557"/>
    </location>
</feature>
<name>A0A385YU23_9BACL</name>
<keyword evidence="5" id="KW-1185">Reference proteome</keyword>
<dbReference type="Proteomes" id="UP000265725">
    <property type="component" value="Chromosome"/>
</dbReference>
<dbReference type="KEGG" id="paek:D3873_09955"/>
<feature type="coiled-coil region" evidence="1">
    <location>
        <begin position="281"/>
        <end position="351"/>
    </location>
</feature>
<feature type="transmembrane region" description="Helical" evidence="2">
    <location>
        <begin position="450"/>
        <end position="470"/>
    </location>
</feature>
<keyword evidence="2" id="KW-0812">Transmembrane</keyword>
<dbReference type="SUPFAM" id="SSF52540">
    <property type="entry name" value="P-loop containing nucleoside triphosphate hydrolases"/>
    <property type="match status" value="1"/>
</dbReference>
<dbReference type="RefSeq" id="WP_119883893.1">
    <property type="nucleotide sequence ID" value="NZ_CP032418.1"/>
</dbReference>
<sequence length="951" mass="110164">MYLKKLIIFGFGQHEDRKFDLQSNMTVFLGENEAGKTTIQQFILSILFGFPLRNQGLQRYEPKTGGKHGGQVHLHHEKYGHVVIERVKGKSAGDVTVYLEDGTRGSDDLLRDVVYGYDRSSYEAIFSFSIHQLQQFEKMTEEEVSRTLLASGTTGVDQLAVLETKMGNELADLFKKAGKKPQMNVQLEKVRELETKIKEIREKTEHYEPSINRLNEITSSLERLRQEEHLITKDLSLLQKLKQAGPLFIEKEQLLEIQSENDQQQFPIDGVRRWESLRDKEKESDARITRLEEEIEELKNVLTNDVKEIDIASIDQFLTKEVEWHQTHAKLAEIQQKIVTLEDELEQEYQLVGIQTEEDKQRLLAQNVSLEKETAFLTALKHVEEVEKTLAQNKTNEAQVLDQRIIVREKLQQSEQPEDVEKIQAQVFEKEQQLAEAKLSNQSTSKSTTLHPLLLVGLSLGFSIIGSIVLSDYRVMILGIILAAILYMLAAKENTTSRETVSKETMEALEQELYDWKQRKEKAIVTKLQRDQLNEQLEEIERTIGRTQEALKLTQETYEEAKKSLTTFAEQEGLHQRTLNEGTFVKIRHLQRVEKQIDRLRQEYNSGTTQVNEWLAEGQSILQTPLTKESLFDKLREAKLAWSDQKRKQNDVETLLEQKEKEWKEKQQLKQAFVQEKENLLNEANVSEEKSFYLADQQHRTYVEATNRLKQIESQLTSIGIDDNDLNHLENTEQRVQELETRSRENTARRHELLEEQATLKQLTKSLMEDEAYGNLLQEFETEKAFLQELAKSWAVKKVVAETIRQTMSQLKEERLPGVMEEANRYFSELTGGKYHSLEWTEQEQVEAVTNDERRYLVGELSQATKEQAYVALRFALADSMLERAPLPLLLDDPFVHFDKHRMGHAIEAVMQLSTKHQVLYFTCHESIATSLPTATIVRLTKAEIERSVHS</sequence>
<dbReference type="EMBL" id="CP032418">
    <property type="protein sequence ID" value="AYC30176.1"/>
    <property type="molecule type" value="Genomic_DNA"/>
</dbReference>
<organism evidence="4 5">
    <name type="scientific">Paenisporosarcina cavernae</name>
    <dbReference type="NCBI Taxonomy" id="2320858"/>
    <lineage>
        <taxon>Bacteria</taxon>
        <taxon>Bacillati</taxon>
        <taxon>Bacillota</taxon>
        <taxon>Bacilli</taxon>
        <taxon>Bacillales</taxon>
        <taxon>Caryophanaceae</taxon>
        <taxon>Paenisporosarcina</taxon>
    </lineage>
</organism>
<proteinExistence type="predicted"/>
<evidence type="ECO:0000256" key="1">
    <source>
        <dbReference type="SAM" id="Coils"/>
    </source>
</evidence>
<dbReference type="Pfam" id="PF13514">
    <property type="entry name" value="AAA_27"/>
    <property type="match status" value="1"/>
</dbReference>
<reference evidence="5" key="1">
    <citation type="submission" date="2018-09" db="EMBL/GenBank/DDBJ databases">
        <authorList>
            <person name="Zhu H."/>
        </authorList>
    </citation>
    <scope>NUCLEOTIDE SEQUENCE [LARGE SCALE GENOMIC DNA]</scope>
    <source>
        <strain evidence="5">K2R23-3</strain>
    </source>
</reference>
<dbReference type="PANTHER" id="PTHR41259:SF1">
    <property type="entry name" value="DOUBLE-STRAND BREAK REPAIR RAD50 ATPASE, PUTATIVE-RELATED"/>
    <property type="match status" value="1"/>
</dbReference>
<dbReference type="Gene3D" id="3.40.50.300">
    <property type="entry name" value="P-loop containing nucleotide triphosphate hydrolases"/>
    <property type="match status" value="2"/>
</dbReference>
<dbReference type="AlphaFoldDB" id="A0A385YU23"/>
<dbReference type="InterPro" id="IPR038734">
    <property type="entry name" value="YhaN_AAA"/>
</dbReference>
<gene>
    <name evidence="4" type="ORF">D3873_09955</name>
</gene>
<evidence type="ECO:0000259" key="3">
    <source>
        <dbReference type="Pfam" id="PF13514"/>
    </source>
</evidence>
<evidence type="ECO:0000313" key="4">
    <source>
        <dbReference type="EMBL" id="AYC30176.1"/>
    </source>
</evidence>
<keyword evidence="2" id="KW-1133">Transmembrane helix</keyword>
<keyword evidence="1" id="KW-0175">Coiled coil</keyword>
<keyword evidence="2" id="KW-0472">Membrane</keyword>
<feature type="transmembrane region" description="Helical" evidence="2">
    <location>
        <begin position="475"/>
        <end position="491"/>
    </location>
</feature>
<dbReference type="OrthoDB" id="9764467at2"/>
<evidence type="ECO:0000313" key="5">
    <source>
        <dbReference type="Proteomes" id="UP000265725"/>
    </source>
</evidence>
<feature type="coiled-coil region" evidence="1">
    <location>
        <begin position="670"/>
        <end position="756"/>
    </location>
</feature>
<accession>A0A385YU23</accession>
<protein>
    <recommendedName>
        <fullName evidence="3">YhaN AAA domain-containing protein</fullName>
    </recommendedName>
</protein>
<evidence type="ECO:0000256" key="2">
    <source>
        <dbReference type="SAM" id="Phobius"/>
    </source>
</evidence>
<dbReference type="InterPro" id="IPR027417">
    <property type="entry name" value="P-loop_NTPase"/>
</dbReference>